<dbReference type="EMBL" id="JAULSV010000004">
    <property type="protein sequence ID" value="KAK0647126.1"/>
    <property type="molecule type" value="Genomic_DNA"/>
</dbReference>
<evidence type="ECO:0000256" key="1">
    <source>
        <dbReference type="SAM" id="SignalP"/>
    </source>
</evidence>
<reference evidence="2" key="1">
    <citation type="submission" date="2023-06" db="EMBL/GenBank/DDBJ databases">
        <title>Genome-scale phylogeny and comparative genomics of the fungal order Sordariales.</title>
        <authorList>
            <consortium name="Lawrence Berkeley National Laboratory"/>
            <person name="Hensen N."/>
            <person name="Bonometti L."/>
            <person name="Westerberg I."/>
            <person name="Brannstrom I.O."/>
            <person name="Guillou S."/>
            <person name="Cros-Aarteil S."/>
            <person name="Calhoun S."/>
            <person name="Haridas S."/>
            <person name="Kuo A."/>
            <person name="Mondo S."/>
            <person name="Pangilinan J."/>
            <person name="Riley R."/>
            <person name="Labutti K."/>
            <person name="Andreopoulos B."/>
            <person name="Lipzen A."/>
            <person name="Chen C."/>
            <person name="Yanf M."/>
            <person name="Daum C."/>
            <person name="Ng V."/>
            <person name="Clum A."/>
            <person name="Steindorff A."/>
            <person name="Ohm R."/>
            <person name="Martin F."/>
            <person name="Silar P."/>
            <person name="Natvig D."/>
            <person name="Lalanne C."/>
            <person name="Gautier V."/>
            <person name="Ament-Velasquez S.L."/>
            <person name="Kruys A."/>
            <person name="Hutchinson M.I."/>
            <person name="Powell A.J."/>
            <person name="Barry K."/>
            <person name="Miller A.N."/>
            <person name="Grigoriev I.V."/>
            <person name="Debuchy R."/>
            <person name="Gladieux P."/>
            <person name="Thoren M.H."/>
            <person name="Johannesson H."/>
        </authorList>
    </citation>
    <scope>NUCLEOTIDE SEQUENCE</scope>
    <source>
        <strain evidence="2">SMH2532-1</strain>
    </source>
</reference>
<organism evidence="2 3">
    <name type="scientific">Cercophora newfieldiana</name>
    <dbReference type="NCBI Taxonomy" id="92897"/>
    <lineage>
        <taxon>Eukaryota</taxon>
        <taxon>Fungi</taxon>
        <taxon>Dikarya</taxon>
        <taxon>Ascomycota</taxon>
        <taxon>Pezizomycotina</taxon>
        <taxon>Sordariomycetes</taxon>
        <taxon>Sordariomycetidae</taxon>
        <taxon>Sordariales</taxon>
        <taxon>Lasiosphaeriaceae</taxon>
        <taxon>Cercophora</taxon>
    </lineage>
</organism>
<name>A0AA39Y8T3_9PEZI</name>
<dbReference type="AlphaFoldDB" id="A0AA39Y8T3"/>
<evidence type="ECO:0000313" key="2">
    <source>
        <dbReference type="EMBL" id="KAK0647126.1"/>
    </source>
</evidence>
<protein>
    <submittedName>
        <fullName evidence="2">Spherulin 4-like cell surface</fullName>
    </submittedName>
</protein>
<sequence length="295" mass="31458">MKFLFLLLLTALASAKVGLLLPLYEYPTTTSGIEDWSAALSAMDAHPKLPFHVIINNNGGAPYAENPPPDINDWAKLLGDVNAKPKSSLIGYIAVGSSARPIDDVKQGIDQYAAWKTHDGLEDPPIKHNIQLQGIFLDEIDTDPSKLKYNEEVAKYAKKAFPSGTIILNPGSSVQTGSESLLDLADSVVGIETCYTADPGTNGRCPKGEYTPFNASSLDALSNPGKSSVLVHDFYESWSPFKDASSTALQDAVSAIVRKGLHSFYVTTFGYTADFASGLANVTAVASLAAQTQGI</sequence>
<gene>
    <name evidence="2" type="ORF">B0T16DRAFT_330894</name>
</gene>
<keyword evidence="3" id="KW-1185">Reference proteome</keyword>
<accession>A0AA39Y8T3</accession>
<evidence type="ECO:0000313" key="3">
    <source>
        <dbReference type="Proteomes" id="UP001174936"/>
    </source>
</evidence>
<proteinExistence type="predicted"/>
<feature type="chain" id="PRO_5041465184" evidence="1">
    <location>
        <begin position="16"/>
        <end position="295"/>
    </location>
</feature>
<dbReference type="PANTHER" id="PTHR35040:SF9">
    <property type="entry name" value="4-LIKE CELL SURFACE PROTEIN, PUTATIVE (AFU_ORTHOLOGUE AFUA_4G14080)-RELATED"/>
    <property type="match status" value="1"/>
</dbReference>
<dbReference type="Pfam" id="PF12138">
    <property type="entry name" value="Spherulin4"/>
    <property type="match status" value="1"/>
</dbReference>
<dbReference type="Proteomes" id="UP001174936">
    <property type="component" value="Unassembled WGS sequence"/>
</dbReference>
<feature type="signal peptide" evidence="1">
    <location>
        <begin position="1"/>
        <end position="15"/>
    </location>
</feature>
<dbReference type="InterPro" id="IPR021986">
    <property type="entry name" value="Spherulin4"/>
</dbReference>
<comment type="caution">
    <text evidence="2">The sequence shown here is derived from an EMBL/GenBank/DDBJ whole genome shotgun (WGS) entry which is preliminary data.</text>
</comment>
<keyword evidence="1" id="KW-0732">Signal</keyword>
<dbReference type="PANTHER" id="PTHR35040">
    <property type="match status" value="1"/>
</dbReference>